<feature type="compositionally biased region" description="Gly residues" evidence="2">
    <location>
        <begin position="261"/>
        <end position="276"/>
    </location>
</feature>
<dbReference type="AlphaFoldDB" id="A0A5J4RY22"/>
<feature type="region of interest" description="Disordered" evidence="2">
    <location>
        <begin position="182"/>
        <end position="300"/>
    </location>
</feature>
<dbReference type="EMBL" id="SNRY01000653">
    <property type="protein sequence ID" value="KAA6337981.1"/>
    <property type="molecule type" value="Genomic_DNA"/>
</dbReference>
<evidence type="ECO:0000256" key="1">
    <source>
        <dbReference type="SAM" id="Coils"/>
    </source>
</evidence>
<comment type="caution">
    <text evidence="3">The sequence shown here is derived from an EMBL/GenBank/DDBJ whole genome shotgun (WGS) entry which is preliminary data.</text>
</comment>
<gene>
    <name evidence="3" type="ORF">EZS27_013979</name>
</gene>
<feature type="compositionally biased region" description="Gly residues" evidence="2">
    <location>
        <begin position="213"/>
        <end position="246"/>
    </location>
</feature>
<reference evidence="3" key="1">
    <citation type="submission" date="2019-03" db="EMBL/GenBank/DDBJ databases">
        <title>Single cell metagenomics reveals metabolic interactions within the superorganism composed of flagellate Streblomastix strix and complex community of Bacteroidetes bacteria on its surface.</title>
        <authorList>
            <person name="Treitli S.C."/>
            <person name="Kolisko M."/>
            <person name="Husnik F."/>
            <person name="Keeling P."/>
            <person name="Hampl V."/>
        </authorList>
    </citation>
    <scope>NUCLEOTIDE SEQUENCE</scope>
    <source>
        <strain evidence="3">STM</strain>
    </source>
</reference>
<organism evidence="3">
    <name type="scientific">termite gut metagenome</name>
    <dbReference type="NCBI Taxonomy" id="433724"/>
    <lineage>
        <taxon>unclassified sequences</taxon>
        <taxon>metagenomes</taxon>
        <taxon>organismal metagenomes</taxon>
    </lineage>
</organism>
<feature type="compositionally biased region" description="Gly residues" evidence="2">
    <location>
        <begin position="73"/>
        <end position="99"/>
    </location>
</feature>
<keyword evidence="1" id="KW-0175">Coiled coil</keyword>
<feature type="compositionally biased region" description="Acidic residues" evidence="2">
    <location>
        <begin position="58"/>
        <end position="67"/>
    </location>
</feature>
<protein>
    <submittedName>
        <fullName evidence="3">Uncharacterized protein</fullName>
    </submittedName>
</protein>
<name>A0A5J4RY22_9ZZZZ</name>
<accession>A0A5J4RY22</accession>
<feature type="region of interest" description="Disordered" evidence="2">
    <location>
        <begin position="58"/>
        <end position="124"/>
    </location>
</feature>
<evidence type="ECO:0000313" key="3">
    <source>
        <dbReference type="EMBL" id="KAA6337981.1"/>
    </source>
</evidence>
<proteinExistence type="predicted"/>
<feature type="compositionally biased region" description="Low complexity" evidence="2">
    <location>
        <begin position="277"/>
        <end position="286"/>
    </location>
</feature>
<feature type="coiled-coil region" evidence="1">
    <location>
        <begin position="447"/>
        <end position="474"/>
    </location>
</feature>
<sequence length="589" mass="62465">MAIQKNNVTIPKNSEFVVNLLKENNTITSQIENTTKNAMKTILKDVIVEQYHKYLSEAEGEYEEQPVEEPNAGGEGQDPSAGGGDPNAGGEGGNFGNDGGDPSAEGGDPNAGGEGDDWSEFDSIKGDDDVYDLTNADEETFVRVFKRLSDNDGVYVQQNGDGNIAIKDDNTGAEYLVDLGKVEQGGQTTSQEAGVEKIGGGQEGGLPPEAGADGLGGGELGAEGGDQFGGQPGGMGGDPNAGGLGGEEVPQEESVGPPIQNGGGSPMGNPAMGGGQPQPQQMGTQGSRRFESQQKDGNLIEIDIPDSAIKEGKVDLGYTDSYQNKTAMTTPANNEPADPKTTYSMDGGVPTGVAKAHGVKIGSSEPFGKEIPDTANRLKSIKEEEVPANTEGTGEIEEGARGLNSLHSTQKNLGSTSNGYGGRHVSIGGEYKEGITSMNINTNESFIRDLMRKADVVLAENKQLREAAETLKQTIFEARLINHNLANITSLLINNSTSKEEKFAIVNRFTNEAKSVKESDLLFECITKELEKAPARTTFSQESLNEKATLNESRGSIVETEIYQSQDLVATLGLMKRMDNPYGQNKRKK</sequence>
<evidence type="ECO:0000256" key="2">
    <source>
        <dbReference type="SAM" id="MobiDB-lite"/>
    </source>
</evidence>